<feature type="domain" description="Ion transport" evidence="16">
    <location>
        <begin position="124"/>
        <end position="257"/>
    </location>
</feature>
<evidence type="ECO:0000256" key="6">
    <source>
        <dbReference type="ARBA" id="ARBA00022882"/>
    </source>
</evidence>
<protein>
    <recommendedName>
        <fullName evidence="2">Voltage-gated hydrogen channel 1</fullName>
    </recommendedName>
    <alternativeName>
        <fullName evidence="12">Hydrogen voltage-gated channel 1</fullName>
    </alternativeName>
</protein>
<evidence type="ECO:0000259" key="16">
    <source>
        <dbReference type="Pfam" id="PF00520"/>
    </source>
</evidence>
<evidence type="ECO:0000256" key="15">
    <source>
        <dbReference type="SAM" id="Phobius"/>
    </source>
</evidence>
<dbReference type="InterPro" id="IPR027359">
    <property type="entry name" value="Volt_channel_dom_sf"/>
</dbReference>
<dbReference type="STRING" id="1169540.A0A0G4F510"/>
<keyword evidence="9" id="KW-0406">Ion transport</keyword>
<accession>A0A0G4F510</accession>
<dbReference type="GO" id="GO:0005886">
    <property type="term" value="C:plasma membrane"/>
    <property type="evidence" value="ECO:0007669"/>
    <property type="project" value="UniProtKB-SubCell"/>
</dbReference>
<keyword evidence="3" id="KW-0813">Transport</keyword>
<dbReference type="SUPFAM" id="SSF81324">
    <property type="entry name" value="Voltage-gated potassium channels"/>
    <property type="match status" value="1"/>
</dbReference>
<dbReference type="InParanoid" id="A0A0G4F510"/>
<gene>
    <name evidence="17" type="ORF">Vbra_14477</name>
</gene>
<evidence type="ECO:0000256" key="4">
    <source>
        <dbReference type="ARBA" id="ARBA00022475"/>
    </source>
</evidence>
<keyword evidence="4" id="KW-1003">Cell membrane</keyword>
<evidence type="ECO:0000256" key="12">
    <source>
        <dbReference type="ARBA" id="ARBA00031989"/>
    </source>
</evidence>
<keyword evidence="6" id="KW-0851">Voltage-gated channel</keyword>
<dbReference type="AlphaFoldDB" id="A0A0G4F510"/>
<dbReference type="InterPro" id="IPR005821">
    <property type="entry name" value="Ion_trans_dom"/>
</dbReference>
<dbReference type="GO" id="GO:0034702">
    <property type="term" value="C:monoatomic ion channel complex"/>
    <property type="evidence" value="ECO:0007669"/>
    <property type="project" value="UniProtKB-KW"/>
</dbReference>
<sequence length="325" mass="35899">MPSGDLQKPLLDRPTRKMSAQSPTYSTDRDAADATQRADSARSELQIRVDSAISQISLRIAALDALQTGTVPAPSPSQALAEEVTEPPPPPFQIKRRFTHDLIGTYGVKNNWRGRLALILDSRVYIFFMLAVLGIDVIVVLLELLALEGVFGGEGACAFKKEGLAHGGEKGHGEGHSTYETIEHTLHIIGLTILCIFNLDVLLHLVAFGWRFFYHLGYVTDLLVAPTSLALELYFPSAGSLIAVVRMWRIVRIVHGIAIMQDEFGKEKLHALKEVLEELRVENNKLEVENEHLRKRISAPLLDTIHETSNGNSQPQIGQQGANQC</sequence>
<dbReference type="PANTHER" id="PTHR46480">
    <property type="entry name" value="F20B24.22"/>
    <property type="match status" value="1"/>
</dbReference>
<name>A0A0G4F510_VITBC</name>
<evidence type="ECO:0000256" key="2">
    <source>
        <dbReference type="ARBA" id="ARBA00015897"/>
    </source>
</evidence>
<evidence type="ECO:0000313" key="17">
    <source>
        <dbReference type="EMBL" id="CEM07561.1"/>
    </source>
</evidence>
<evidence type="ECO:0000256" key="10">
    <source>
        <dbReference type="ARBA" id="ARBA00023136"/>
    </source>
</evidence>
<reference evidence="17 18" key="1">
    <citation type="submission" date="2014-11" db="EMBL/GenBank/DDBJ databases">
        <authorList>
            <person name="Zhu J."/>
            <person name="Qi W."/>
            <person name="Song R."/>
        </authorList>
    </citation>
    <scope>NUCLEOTIDE SEQUENCE [LARGE SCALE GENOMIC DNA]</scope>
</reference>
<evidence type="ECO:0000256" key="14">
    <source>
        <dbReference type="SAM" id="MobiDB-lite"/>
    </source>
</evidence>
<comment type="subcellular location">
    <subcellularLocation>
        <location evidence="1">Cell membrane</location>
        <topology evidence="1">Multi-pass membrane protein</topology>
    </subcellularLocation>
</comment>
<dbReference type="Gene3D" id="1.20.120.350">
    <property type="entry name" value="Voltage-gated potassium channels. Chain C"/>
    <property type="match status" value="1"/>
</dbReference>
<evidence type="ECO:0000256" key="5">
    <source>
        <dbReference type="ARBA" id="ARBA00022692"/>
    </source>
</evidence>
<evidence type="ECO:0000256" key="9">
    <source>
        <dbReference type="ARBA" id="ARBA00023065"/>
    </source>
</evidence>
<evidence type="ECO:0000256" key="3">
    <source>
        <dbReference type="ARBA" id="ARBA00022448"/>
    </source>
</evidence>
<feature type="transmembrane region" description="Helical" evidence="15">
    <location>
        <begin position="233"/>
        <end position="251"/>
    </location>
</feature>
<feature type="transmembrane region" description="Helical" evidence="15">
    <location>
        <begin position="124"/>
        <end position="145"/>
    </location>
</feature>
<dbReference type="Proteomes" id="UP000041254">
    <property type="component" value="Unassembled WGS sequence"/>
</dbReference>
<dbReference type="OrthoDB" id="20714at2759"/>
<evidence type="ECO:0000256" key="1">
    <source>
        <dbReference type="ARBA" id="ARBA00004651"/>
    </source>
</evidence>
<evidence type="ECO:0000256" key="7">
    <source>
        <dbReference type="ARBA" id="ARBA00022989"/>
    </source>
</evidence>
<keyword evidence="10 15" id="KW-0472">Membrane</keyword>
<dbReference type="VEuPathDB" id="CryptoDB:Vbra_14477"/>
<proteinExistence type="predicted"/>
<evidence type="ECO:0000256" key="13">
    <source>
        <dbReference type="SAM" id="Coils"/>
    </source>
</evidence>
<dbReference type="PANTHER" id="PTHR46480:SF1">
    <property type="entry name" value="VOLTAGE-GATED HYDROGEN CHANNEL 1"/>
    <property type="match status" value="1"/>
</dbReference>
<feature type="transmembrane region" description="Helical" evidence="15">
    <location>
        <begin position="188"/>
        <end position="213"/>
    </location>
</feature>
<organism evidence="17 18">
    <name type="scientific">Vitrella brassicaformis (strain CCMP3155)</name>
    <dbReference type="NCBI Taxonomy" id="1169540"/>
    <lineage>
        <taxon>Eukaryota</taxon>
        <taxon>Sar</taxon>
        <taxon>Alveolata</taxon>
        <taxon>Colpodellida</taxon>
        <taxon>Vitrellaceae</taxon>
        <taxon>Vitrella</taxon>
    </lineage>
</organism>
<evidence type="ECO:0000313" key="18">
    <source>
        <dbReference type="Proteomes" id="UP000041254"/>
    </source>
</evidence>
<dbReference type="EMBL" id="CDMY01000376">
    <property type="protein sequence ID" value="CEM07561.1"/>
    <property type="molecule type" value="Genomic_DNA"/>
</dbReference>
<keyword evidence="8 13" id="KW-0175">Coiled coil</keyword>
<feature type="coiled-coil region" evidence="13">
    <location>
        <begin position="269"/>
        <end position="296"/>
    </location>
</feature>
<dbReference type="Pfam" id="PF00520">
    <property type="entry name" value="Ion_trans"/>
    <property type="match status" value="1"/>
</dbReference>
<evidence type="ECO:0000256" key="8">
    <source>
        <dbReference type="ARBA" id="ARBA00023054"/>
    </source>
</evidence>
<keyword evidence="18" id="KW-1185">Reference proteome</keyword>
<dbReference type="GO" id="GO:0030171">
    <property type="term" value="F:voltage-gated proton channel activity"/>
    <property type="evidence" value="ECO:0007669"/>
    <property type="project" value="InterPro"/>
</dbReference>
<keyword evidence="7 15" id="KW-1133">Transmembrane helix</keyword>
<feature type="region of interest" description="Disordered" evidence="14">
    <location>
        <begin position="72"/>
        <end position="92"/>
    </location>
</feature>
<evidence type="ECO:0000256" key="11">
    <source>
        <dbReference type="ARBA" id="ARBA00023303"/>
    </source>
</evidence>
<keyword evidence="5 15" id="KW-0812">Transmembrane</keyword>
<dbReference type="InterPro" id="IPR031846">
    <property type="entry name" value="Hvcn1"/>
</dbReference>
<feature type="region of interest" description="Disordered" evidence="14">
    <location>
        <begin position="1"/>
        <end position="39"/>
    </location>
</feature>
<keyword evidence="11" id="KW-0407">Ion channel</keyword>